<comment type="caution">
    <text evidence="2">The sequence shown here is derived from an EMBL/GenBank/DDBJ whole genome shotgun (WGS) entry which is preliminary data.</text>
</comment>
<feature type="compositionally biased region" description="Basic and acidic residues" evidence="1">
    <location>
        <begin position="25"/>
        <end position="42"/>
    </location>
</feature>
<reference evidence="2 3" key="1">
    <citation type="journal article" date="2018" name="IMA Fungus">
        <title>IMA Genome-F 10: Nine draft genome sequences of Claviceps purpurea s.lat., including C. arundinis, C. humidiphila, and C. cf. spartinae, pseudomolecules for the pitch canker pathogen Fusarium circinatum, draft genome of Davidsoniella eucalypti, Grosmannia galeiformis, Quambalaria eucalypti, and Teratosphaeria destructans.</title>
        <authorList>
            <person name="Wingfield B.D."/>
            <person name="Liu M."/>
            <person name="Nguyen H.D."/>
            <person name="Lane F.A."/>
            <person name="Morgan S.W."/>
            <person name="De Vos L."/>
            <person name="Wilken P.M."/>
            <person name="Duong T.A."/>
            <person name="Aylward J."/>
            <person name="Coetzee M.P."/>
            <person name="Dadej K."/>
            <person name="De Beer Z.W."/>
            <person name="Findlay W."/>
            <person name="Havenga M."/>
            <person name="Kolarik M."/>
            <person name="Menzies J.G."/>
            <person name="Naidoo K."/>
            <person name="Pochopski O."/>
            <person name="Shoukouhi P."/>
            <person name="Santana Q.C."/>
            <person name="Seifert K.A."/>
            <person name="Soal N."/>
            <person name="Steenkamp E.T."/>
            <person name="Tatham C.T."/>
            <person name="van der Nest M.A."/>
            <person name="Wingfield M.J."/>
        </authorList>
    </citation>
    <scope>NUCLEOTIDE SEQUENCE [LARGE SCALE GENOMIC DNA]</scope>
    <source>
        <strain evidence="2">CMW44962</strain>
    </source>
</reference>
<evidence type="ECO:0000256" key="1">
    <source>
        <dbReference type="SAM" id="MobiDB-lite"/>
    </source>
</evidence>
<evidence type="ECO:0000313" key="3">
    <source>
        <dbReference type="Proteomes" id="UP001138500"/>
    </source>
</evidence>
<accession>A0A9W7SR50</accession>
<organism evidence="2 3">
    <name type="scientific">Teratosphaeria destructans</name>
    <dbReference type="NCBI Taxonomy" id="418781"/>
    <lineage>
        <taxon>Eukaryota</taxon>
        <taxon>Fungi</taxon>
        <taxon>Dikarya</taxon>
        <taxon>Ascomycota</taxon>
        <taxon>Pezizomycotina</taxon>
        <taxon>Dothideomycetes</taxon>
        <taxon>Dothideomycetidae</taxon>
        <taxon>Mycosphaerellales</taxon>
        <taxon>Teratosphaeriaceae</taxon>
        <taxon>Teratosphaeria</taxon>
    </lineage>
</organism>
<gene>
    <name evidence="2" type="ORF">Tdes44962_MAKER03227</name>
</gene>
<dbReference type="AlphaFoldDB" id="A0A9W7SR50"/>
<feature type="compositionally biased region" description="Polar residues" evidence="1">
    <location>
        <begin position="1"/>
        <end position="13"/>
    </location>
</feature>
<proteinExistence type="predicted"/>
<feature type="non-terminal residue" evidence="2">
    <location>
        <position position="102"/>
    </location>
</feature>
<protein>
    <submittedName>
        <fullName evidence="2">Uncharacterized protein</fullName>
    </submittedName>
</protein>
<feature type="region of interest" description="Disordered" evidence="1">
    <location>
        <begin position="1"/>
        <end position="79"/>
    </location>
</feature>
<reference evidence="2 3" key="2">
    <citation type="journal article" date="2021" name="Curr. Genet.">
        <title>Genetic response to nitrogen starvation in the aggressive Eucalyptus foliar pathogen Teratosphaeria destructans.</title>
        <authorList>
            <person name="Havenga M."/>
            <person name="Wingfield B.D."/>
            <person name="Wingfield M.J."/>
            <person name="Dreyer L.L."/>
            <person name="Roets F."/>
            <person name="Aylward J."/>
        </authorList>
    </citation>
    <scope>NUCLEOTIDE SEQUENCE [LARGE SCALE GENOMIC DNA]</scope>
    <source>
        <strain evidence="2">CMW44962</strain>
    </source>
</reference>
<evidence type="ECO:0000313" key="2">
    <source>
        <dbReference type="EMBL" id="KAH9826995.1"/>
    </source>
</evidence>
<keyword evidence="3" id="KW-1185">Reference proteome</keyword>
<dbReference type="Proteomes" id="UP001138500">
    <property type="component" value="Unassembled WGS sequence"/>
</dbReference>
<dbReference type="EMBL" id="RIBY02001934">
    <property type="protein sequence ID" value="KAH9826995.1"/>
    <property type="molecule type" value="Genomic_DNA"/>
</dbReference>
<sequence>MPKSVSYSIASSQDETDSDYHRHRADHDDDRSLDENQREAIRNAHFNAVKSHTEPASPTDTRPRTAHASTRTSDLDLHGRMPARLAITEHTSLLAPTMPSAR</sequence>
<name>A0A9W7SR50_9PEZI</name>